<keyword evidence="2" id="KW-1185">Reference proteome</keyword>
<accession>A0AAF3EMP8</accession>
<reference evidence="3 4" key="1">
    <citation type="submission" date="2024-02" db="UniProtKB">
        <authorList>
            <consortium name="WormBaseParasite"/>
        </authorList>
    </citation>
    <scope>IDENTIFICATION</scope>
</reference>
<feature type="transmembrane region" description="Helical" evidence="1">
    <location>
        <begin position="199"/>
        <end position="216"/>
    </location>
</feature>
<evidence type="ECO:0000256" key="1">
    <source>
        <dbReference type="SAM" id="Phobius"/>
    </source>
</evidence>
<keyword evidence="1" id="KW-1133">Transmembrane helix</keyword>
<dbReference type="WBParaSite" id="MBELARI_LOCUS941">
    <property type="protein sequence ID" value="MBELARI_LOCUS941"/>
    <property type="gene ID" value="MBELARI_LOCUS941"/>
</dbReference>
<name>A0AAF3EMP8_9BILA</name>
<feature type="transmembrane region" description="Helical" evidence="1">
    <location>
        <begin position="33"/>
        <end position="53"/>
    </location>
</feature>
<evidence type="ECO:0000313" key="2">
    <source>
        <dbReference type="Proteomes" id="UP000887575"/>
    </source>
</evidence>
<dbReference type="Proteomes" id="UP000887575">
    <property type="component" value="Unassembled WGS sequence"/>
</dbReference>
<dbReference type="WBParaSite" id="MBELARI_LOCUS15316">
    <property type="protein sequence ID" value="MBELARI_LOCUS15316"/>
    <property type="gene ID" value="MBELARI_LOCUS15316"/>
</dbReference>
<keyword evidence="1" id="KW-0472">Membrane</keyword>
<organism evidence="2 3">
    <name type="scientific">Mesorhabditis belari</name>
    <dbReference type="NCBI Taxonomy" id="2138241"/>
    <lineage>
        <taxon>Eukaryota</taxon>
        <taxon>Metazoa</taxon>
        <taxon>Ecdysozoa</taxon>
        <taxon>Nematoda</taxon>
        <taxon>Chromadorea</taxon>
        <taxon>Rhabditida</taxon>
        <taxon>Rhabditina</taxon>
        <taxon>Rhabditomorpha</taxon>
        <taxon>Rhabditoidea</taxon>
        <taxon>Rhabditidae</taxon>
        <taxon>Mesorhabditinae</taxon>
        <taxon>Mesorhabditis</taxon>
    </lineage>
</organism>
<evidence type="ECO:0000313" key="3">
    <source>
        <dbReference type="WBParaSite" id="MBELARI_LOCUS15316"/>
    </source>
</evidence>
<protein>
    <submittedName>
        <fullName evidence="3 4">Uncharacterized protein</fullName>
    </submittedName>
</protein>
<evidence type="ECO:0000313" key="4">
    <source>
        <dbReference type="WBParaSite" id="MBELARI_LOCUS941"/>
    </source>
</evidence>
<dbReference type="AlphaFoldDB" id="A0AAF3EMP8"/>
<feature type="transmembrane region" description="Helical" evidence="1">
    <location>
        <begin position="236"/>
        <end position="261"/>
    </location>
</feature>
<proteinExistence type="predicted"/>
<sequence length="277" mass="32337">MRGEIPNTFPPDLYHSCQTQKTDWAKNGKTQKIFLLIFSTLFCLEDITFWFIYNLKEIETPLEGVFSQNHFELVHTIIGTGIPLTYILFNLIGMQAIIAILLTLAHMLHHIFNSYHQQYHALYETMVNTVMELCWMSAILYFVMQHVHYLNLYIHYIDVPSTINVENPAQQQTSALRTYDHICKSQQSAWLNIRNIHKAFLICLLSALVIVETIFWSWRHPGKERYLPYGSDPFKIIQTLIANIEFLTYLVFCSVGIHAILFKQRTLTIVVTVYLVS</sequence>
<keyword evidence="1" id="KW-0812">Transmembrane</keyword>
<feature type="transmembrane region" description="Helical" evidence="1">
    <location>
        <begin position="121"/>
        <end position="143"/>
    </location>
</feature>